<evidence type="ECO:0000313" key="3">
    <source>
        <dbReference type="Proteomes" id="UP001180551"/>
    </source>
</evidence>
<proteinExistence type="predicted"/>
<dbReference type="RefSeq" id="WP_311627593.1">
    <property type="nucleotide sequence ID" value="NZ_JAVRFE010000071.1"/>
</dbReference>
<comment type="caution">
    <text evidence="2">The sequence shown here is derived from an EMBL/GenBank/DDBJ whole genome shotgun (WGS) entry which is preliminary data.</text>
</comment>
<name>A0ABU2TI95_9ACTN</name>
<keyword evidence="3" id="KW-1185">Reference proteome</keyword>
<organism evidence="2 3">
    <name type="scientific">Streptomyces mooreae</name>
    <dbReference type="NCBI Taxonomy" id="3075523"/>
    <lineage>
        <taxon>Bacteria</taxon>
        <taxon>Bacillati</taxon>
        <taxon>Actinomycetota</taxon>
        <taxon>Actinomycetes</taxon>
        <taxon>Kitasatosporales</taxon>
        <taxon>Streptomycetaceae</taxon>
        <taxon>Streptomyces</taxon>
    </lineage>
</organism>
<feature type="region of interest" description="Disordered" evidence="1">
    <location>
        <begin position="46"/>
        <end position="72"/>
    </location>
</feature>
<reference evidence="2" key="1">
    <citation type="submission" date="2024-05" db="EMBL/GenBank/DDBJ databases">
        <title>30 novel species of actinomycetes from the DSMZ collection.</title>
        <authorList>
            <person name="Nouioui I."/>
        </authorList>
    </citation>
    <scope>NUCLEOTIDE SEQUENCE</scope>
    <source>
        <strain evidence="2">DSM 41527</strain>
    </source>
</reference>
<sequence length="131" mass="14878">MRIRGQEFDFEDHWILSGRGNWKALDSYKGGRTVARGRMVQLTIKNGESHTAKVGQDQLDGSPAAPADRKKSPTTYTWAMSIERTGKSLRMYYVAQPGRQRLTAFRLLVHVHEHVTEPIVRSLLRLSLSTV</sequence>
<evidence type="ECO:0000313" key="2">
    <source>
        <dbReference type="EMBL" id="MDT0460671.1"/>
    </source>
</evidence>
<gene>
    <name evidence="2" type="ORF">RM550_33940</name>
</gene>
<accession>A0ABU2TI95</accession>
<evidence type="ECO:0000256" key="1">
    <source>
        <dbReference type="SAM" id="MobiDB-lite"/>
    </source>
</evidence>
<dbReference type="EMBL" id="JAVRFE010000071">
    <property type="protein sequence ID" value="MDT0460671.1"/>
    <property type="molecule type" value="Genomic_DNA"/>
</dbReference>
<dbReference type="Proteomes" id="UP001180551">
    <property type="component" value="Unassembled WGS sequence"/>
</dbReference>
<protein>
    <submittedName>
        <fullName evidence="2">Uncharacterized protein</fullName>
    </submittedName>
</protein>